<organism evidence="4 5">
    <name type="scientific">Aureibacillus halotolerans</name>
    <dbReference type="NCBI Taxonomy" id="1508390"/>
    <lineage>
        <taxon>Bacteria</taxon>
        <taxon>Bacillati</taxon>
        <taxon>Bacillota</taxon>
        <taxon>Bacilli</taxon>
        <taxon>Bacillales</taxon>
        <taxon>Bacillaceae</taxon>
        <taxon>Aureibacillus</taxon>
    </lineage>
</organism>
<dbReference type="PANTHER" id="PTHR43626:SF4">
    <property type="entry name" value="GCN5-RELATED N-ACETYLTRANSFERASE 2, CHLOROPLASTIC"/>
    <property type="match status" value="1"/>
</dbReference>
<gene>
    <name evidence="4" type="ORF">EV213_10482</name>
</gene>
<reference evidence="4 5" key="1">
    <citation type="submission" date="2019-03" db="EMBL/GenBank/DDBJ databases">
        <title>Genomic Encyclopedia of Type Strains, Phase IV (KMG-IV): sequencing the most valuable type-strain genomes for metagenomic binning, comparative biology and taxonomic classification.</title>
        <authorList>
            <person name="Goeker M."/>
        </authorList>
    </citation>
    <scope>NUCLEOTIDE SEQUENCE [LARGE SCALE GENOMIC DNA]</scope>
    <source>
        <strain evidence="4 5">DSM 28697</strain>
    </source>
</reference>
<keyword evidence="5" id="KW-1185">Reference proteome</keyword>
<evidence type="ECO:0000259" key="3">
    <source>
        <dbReference type="PROSITE" id="PS51186"/>
    </source>
</evidence>
<accession>A0A4R6UDA2</accession>
<dbReference type="EMBL" id="SNYJ01000004">
    <property type="protein sequence ID" value="TDQ41084.1"/>
    <property type="molecule type" value="Genomic_DNA"/>
</dbReference>
<dbReference type="RefSeq" id="WP_133579687.1">
    <property type="nucleotide sequence ID" value="NZ_SNYJ01000004.1"/>
</dbReference>
<dbReference type="AlphaFoldDB" id="A0A4R6UDA2"/>
<protein>
    <submittedName>
        <fullName evidence="4">Acetyltransferase (GNAT) family protein</fullName>
    </submittedName>
</protein>
<evidence type="ECO:0000256" key="1">
    <source>
        <dbReference type="ARBA" id="ARBA00022679"/>
    </source>
</evidence>
<keyword evidence="2" id="KW-0012">Acyltransferase</keyword>
<dbReference type="InterPro" id="IPR045039">
    <property type="entry name" value="NSI-like"/>
</dbReference>
<dbReference type="GO" id="GO:0008080">
    <property type="term" value="F:N-acetyltransferase activity"/>
    <property type="evidence" value="ECO:0007669"/>
    <property type="project" value="InterPro"/>
</dbReference>
<evidence type="ECO:0000313" key="5">
    <source>
        <dbReference type="Proteomes" id="UP000295632"/>
    </source>
</evidence>
<dbReference type="Gene3D" id="3.40.630.30">
    <property type="match status" value="1"/>
</dbReference>
<dbReference type="PANTHER" id="PTHR43626">
    <property type="entry name" value="ACYL-COA N-ACYLTRANSFERASE"/>
    <property type="match status" value="1"/>
</dbReference>
<name>A0A4R6UDA2_9BACI</name>
<dbReference type="PROSITE" id="PS51186">
    <property type="entry name" value="GNAT"/>
    <property type="match status" value="1"/>
</dbReference>
<proteinExistence type="predicted"/>
<evidence type="ECO:0000313" key="4">
    <source>
        <dbReference type="EMBL" id="TDQ41084.1"/>
    </source>
</evidence>
<dbReference type="OrthoDB" id="9775804at2"/>
<dbReference type="GO" id="GO:0005737">
    <property type="term" value="C:cytoplasm"/>
    <property type="evidence" value="ECO:0007669"/>
    <property type="project" value="TreeGrafter"/>
</dbReference>
<dbReference type="Proteomes" id="UP000295632">
    <property type="component" value="Unassembled WGS sequence"/>
</dbReference>
<sequence>MEVTYEINGNVEAGELSRVYASSGMKRPVDDPERLARMLANANLVVSARINGELIGVARCLTDFSYSCFVSCLAVSKEAQGKGVGRQLLEHVKQAVGEEAAVDLYSTPIAMTYYPHLGFDTMDNAFRLPRKK</sequence>
<comment type="caution">
    <text evidence="4">The sequence shown here is derived from an EMBL/GenBank/DDBJ whole genome shotgun (WGS) entry which is preliminary data.</text>
</comment>
<dbReference type="SUPFAM" id="SSF55729">
    <property type="entry name" value="Acyl-CoA N-acyltransferases (Nat)"/>
    <property type="match status" value="1"/>
</dbReference>
<dbReference type="CDD" id="cd04301">
    <property type="entry name" value="NAT_SF"/>
    <property type="match status" value="1"/>
</dbReference>
<evidence type="ECO:0000256" key="2">
    <source>
        <dbReference type="ARBA" id="ARBA00023315"/>
    </source>
</evidence>
<dbReference type="InterPro" id="IPR000182">
    <property type="entry name" value="GNAT_dom"/>
</dbReference>
<dbReference type="Pfam" id="PF13673">
    <property type="entry name" value="Acetyltransf_10"/>
    <property type="match status" value="1"/>
</dbReference>
<dbReference type="InterPro" id="IPR016181">
    <property type="entry name" value="Acyl_CoA_acyltransferase"/>
</dbReference>
<keyword evidence="1 4" id="KW-0808">Transferase</keyword>
<feature type="domain" description="N-acetyltransferase" evidence="3">
    <location>
        <begin position="5"/>
        <end position="132"/>
    </location>
</feature>